<dbReference type="PANTHER" id="PTHR45138:SF9">
    <property type="entry name" value="DIGUANYLATE CYCLASE DGCM-RELATED"/>
    <property type="match status" value="1"/>
</dbReference>
<dbReference type="PANTHER" id="PTHR45138">
    <property type="entry name" value="REGULATORY COMPONENTS OF SENSORY TRANSDUCTION SYSTEM"/>
    <property type="match status" value="1"/>
</dbReference>
<feature type="domain" description="GGDEF" evidence="4">
    <location>
        <begin position="245"/>
        <end position="377"/>
    </location>
</feature>
<evidence type="ECO:0000313" key="6">
    <source>
        <dbReference type="Proteomes" id="UP000321039"/>
    </source>
</evidence>
<dbReference type="InterPro" id="IPR000160">
    <property type="entry name" value="GGDEF_dom"/>
</dbReference>
<proteinExistence type="predicted"/>
<keyword evidence="3" id="KW-1133">Transmembrane helix</keyword>
<dbReference type="InterPro" id="IPR029787">
    <property type="entry name" value="Nucleotide_cyclase"/>
</dbReference>
<protein>
    <recommendedName>
        <fullName evidence="1">diguanylate cyclase</fullName>
        <ecNumber evidence="1">2.7.7.65</ecNumber>
    </recommendedName>
</protein>
<feature type="transmembrane region" description="Helical" evidence="3">
    <location>
        <begin position="66"/>
        <end position="88"/>
    </location>
</feature>
<evidence type="ECO:0000259" key="4">
    <source>
        <dbReference type="PROSITE" id="PS50887"/>
    </source>
</evidence>
<dbReference type="Pfam" id="PF00990">
    <property type="entry name" value="GGDEF"/>
    <property type="match status" value="1"/>
</dbReference>
<organism evidence="5 6">
    <name type="scientific">Parahaliea maris</name>
    <dbReference type="NCBI Taxonomy" id="2716870"/>
    <lineage>
        <taxon>Bacteria</taxon>
        <taxon>Pseudomonadati</taxon>
        <taxon>Pseudomonadota</taxon>
        <taxon>Gammaproteobacteria</taxon>
        <taxon>Cellvibrionales</taxon>
        <taxon>Halieaceae</taxon>
        <taxon>Parahaliea</taxon>
    </lineage>
</organism>
<dbReference type="RefSeq" id="WP_148069914.1">
    <property type="nucleotide sequence ID" value="NZ_VRZA01000008.1"/>
</dbReference>
<dbReference type="AlphaFoldDB" id="A0A5C8ZR39"/>
<keyword evidence="3" id="KW-0812">Transmembrane</keyword>
<comment type="catalytic activity">
    <reaction evidence="2">
        <text>2 GTP = 3',3'-c-di-GMP + 2 diphosphate</text>
        <dbReference type="Rhea" id="RHEA:24898"/>
        <dbReference type="ChEBI" id="CHEBI:33019"/>
        <dbReference type="ChEBI" id="CHEBI:37565"/>
        <dbReference type="ChEBI" id="CHEBI:58805"/>
        <dbReference type="EC" id="2.7.7.65"/>
    </reaction>
</comment>
<dbReference type="InterPro" id="IPR043128">
    <property type="entry name" value="Rev_trsase/Diguanyl_cyclase"/>
</dbReference>
<dbReference type="Proteomes" id="UP000321039">
    <property type="component" value="Unassembled WGS sequence"/>
</dbReference>
<dbReference type="SUPFAM" id="SSF55073">
    <property type="entry name" value="Nucleotide cyclase"/>
    <property type="match status" value="1"/>
</dbReference>
<feature type="transmembrane region" description="Helical" evidence="3">
    <location>
        <begin position="100"/>
        <end position="116"/>
    </location>
</feature>
<dbReference type="CDD" id="cd01949">
    <property type="entry name" value="GGDEF"/>
    <property type="match status" value="1"/>
</dbReference>
<feature type="transmembrane region" description="Helical" evidence="3">
    <location>
        <begin position="154"/>
        <end position="174"/>
    </location>
</feature>
<evidence type="ECO:0000256" key="2">
    <source>
        <dbReference type="ARBA" id="ARBA00034247"/>
    </source>
</evidence>
<evidence type="ECO:0000256" key="3">
    <source>
        <dbReference type="SAM" id="Phobius"/>
    </source>
</evidence>
<feature type="transmembrane region" description="Helical" evidence="3">
    <location>
        <begin position="180"/>
        <end position="205"/>
    </location>
</feature>
<dbReference type="EC" id="2.7.7.65" evidence="1"/>
<dbReference type="NCBIfam" id="TIGR00254">
    <property type="entry name" value="GGDEF"/>
    <property type="match status" value="1"/>
</dbReference>
<dbReference type="PROSITE" id="PS50887">
    <property type="entry name" value="GGDEF"/>
    <property type="match status" value="1"/>
</dbReference>
<gene>
    <name evidence="5" type="ORF">FV139_18210</name>
</gene>
<sequence length="391" mass="41616">MDFILTENQAFPLYTLIFTLTSAQVLVLYCLSASNTPIQGLGLFTVYFMSALMGWILFALQQGQAAGGLGLDVAAVVTLITSYLLFLACGQRAGTQRGRWVLGALCLAACFSAFYFPPAEMFKVQLIGTALLWGAAGAVAAWRGWLTANAGDWLIAAAGLGLCSALAAMTLFPAGEPGVVPGRVLMCYTAAYVVVVIGFLGSVLLEYQQHLSQLAIRDPATQLFNRRGLEEALHLSLAAAARHNSRTSAVLVDIDDFPQLRQSFGSDFGDQVVRQLADLLQDLSRSSDVIARVGNETFLLILPNTAGDAARILAERIREAVADTFFRADRQRVAVSISAGIATQEGATTVEELSVSSGRALQVARRGGQNRVAAVDRKAQRFGTGTATDAG</sequence>
<name>A0A5C8ZR39_9GAMM</name>
<dbReference type="Gene3D" id="3.30.70.270">
    <property type="match status" value="1"/>
</dbReference>
<evidence type="ECO:0000313" key="5">
    <source>
        <dbReference type="EMBL" id="TXS90199.1"/>
    </source>
</evidence>
<keyword evidence="6" id="KW-1185">Reference proteome</keyword>
<feature type="transmembrane region" description="Helical" evidence="3">
    <location>
        <begin position="38"/>
        <end position="60"/>
    </location>
</feature>
<feature type="transmembrane region" description="Helical" evidence="3">
    <location>
        <begin position="12"/>
        <end position="31"/>
    </location>
</feature>
<dbReference type="GO" id="GO:0052621">
    <property type="term" value="F:diguanylate cyclase activity"/>
    <property type="evidence" value="ECO:0007669"/>
    <property type="project" value="UniProtKB-EC"/>
</dbReference>
<comment type="caution">
    <text evidence="5">The sequence shown here is derived from an EMBL/GenBank/DDBJ whole genome shotgun (WGS) entry which is preliminary data.</text>
</comment>
<accession>A0A5C8ZR39</accession>
<dbReference type="InterPro" id="IPR050469">
    <property type="entry name" value="Diguanylate_Cyclase"/>
</dbReference>
<feature type="transmembrane region" description="Helical" evidence="3">
    <location>
        <begin position="122"/>
        <end position="142"/>
    </location>
</feature>
<dbReference type="SMART" id="SM00267">
    <property type="entry name" value="GGDEF"/>
    <property type="match status" value="1"/>
</dbReference>
<keyword evidence="3" id="KW-0472">Membrane</keyword>
<dbReference type="EMBL" id="VRZA01000008">
    <property type="protein sequence ID" value="TXS90199.1"/>
    <property type="molecule type" value="Genomic_DNA"/>
</dbReference>
<evidence type="ECO:0000256" key="1">
    <source>
        <dbReference type="ARBA" id="ARBA00012528"/>
    </source>
</evidence>
<reference evidence="5 6" key="1">
    <citation type="submission" date="2019-08" db="EMBL/GenBank/DDBJ databases">
        <title>Parahaliea maris sp. nov., isolated from the surface seawater.</title>
        <authorList>
            <person name="Liu Y."/>
        </authorList>
    </citation>
    <scope>NUCLEOTIDE SEQUENCE [LARGE SCALE GENOMIC DNA]</scope>
    <source>
        <strain evidence="5 6">HSLHS9</strain>
    </source>
</reference>